<feature type="domain" description="RagB/SusD" evidence="6">
    <location>
        <begin position="308"/>
        <end position="416"/>
    </location>
</feature>
<dbReference type="EMBL" id="CP017141">
    <property type="protein sequence ID" value="AOM77093.1"/>
    <property type="molecule type" value="Genomic_DNA"/>
</dbReference>
<keyword evidence="4" id="KW-0472">Membrane</keyword>
<evidence type="ECO:0000256" key="1">
    <source>
        <dbReference type="ARBA" id="ARBA00004442"/>
    </source>
</evidence>
<name>A0A1D7QEH9_9SPHI</name>
<dbReference type="CDD" id="cd08977">
    <property type="entry name" value="SusD"/>
    <property type="match status" value="1"/>
</dbReference>
<dbReference type="AlphaFoldDB" id="A0A1D7QEH9"/>
<comment type="subcellular location">
    <subcellularLocation>
        <location evidence="1">Cell outer membrane</location>
    </subcellularLocation>
</comment>
<dbReference type="SUPFAM" id="SSF48452">
    <property type="entry name" value="TPR-like"/>
    <property type="match status" value="1"/>
</dbReference>
<evidence type="ECO:0000259" key="6">
    <source>
        <dbReference type="Pfam" id="PF07980"/>
    </source>
</evidence>
<evidence type="ECO:0000313" key="8">
    <source>
        <dbReference type="EMBL" id="AOM77093.1"/>
    </source>
</evidence>
<protein>
    <submittedName>
        <fullName evidence="8">Glycan metabolism protein RagB</fullName>
    </submittedName>
</protein>
<evidence type="ECO:0000313" key="9">
    <source>
        <dbReference type="Proteomes" id="UP000094313"/>
    </source>
</evidence>
<proteinExistence type="inferred from homology"/>
<gene>
    <name evidence="8" type="ORF">BFS30_07895</name>
</gene>
<dbReference type="OrthoDB" id="993981at2"/>
<dbReference type="InterPro" id="IPR012944">
    <property type="entry name" value="SusD_RagB_dom"/>
</dbReference>
<evidence type="ECO:0000256" key="3">
    <source>
        <dbReference type="ARBA" id="ARBA00022729"/>
    </source>
</evidence>
<dbReference type="GO" id="GO:0009279">
    <property type="term" value="C:cell outer membrane"/>
    <property type="evidence" value="ECO:0007669"/>
    <property type="project" value="UniProtKB-SubCell"/>
</dbReference>
<dbReference type="RefSeq" id="WP_069378786.1">
    <property type="nucleotide sequence ID" value="NZ_CP017141.1"/>
</dbReference>
<reference evidence="8 9" key="1">
    <citation type="submission" date="2016-08" db="EMBL/GenBank/DDBJ databases">
        <authorList>
            <person name="Seilhamer J.J."/>
        </authorList>
    </citation>
    <scope>NUCLEOTIDE SEQUENCE [LARGE SCALE GENOMIC DNA]</scope>
    <source>
        <strain evidence="8 9">DX4</strain>
    </source>
</reference>
<dbReference type="KEGG" id="psty:BFS30_07895"/>
<comment type="similarity">
    <text evidence="2">Belongs to the SusD family.</text>
</comment>
<dbReference type="InterPro" id="IPR033985">
    <property type="entry name" value="SusD-like_N"/>
</dbReference>
<evidence type="ECO:0000256" key="5">
    <source>
        <dbReference type="ARBA" id="ARBA00023237"/>
    </source>
</evidence>
<dbReference type="InterPro" id="IPR011990">
    <property type="entry name" value="TPR-like_helical_dom_sf"/>
</dbReference>
<evidence type="ECO:0000256" key="2">
    <source>
        <dbReference type="ARBA" id="ARBA00006275"/>
    </source>
</evidence>
<accession>A0A1D7QEH9</accession>
<dbReference type="Pfam" id="PF14322">
    <property type="entry name" value="SusD-like_3"/>
    <property type="match status" value="1"/>
</dbReference>
<keyword evidence="5" id="KW-0998">Cell outer membrane</keyword>
<organism evidence="8 9">
    <name type="scientific">Pedobacter steynii</name>
    <dbReference type="NCBI Taxonomy" id="430522"/>
    <lineage>
        <taxon>Bacteria</taxon>
        <taxon>Pseudomonadati</taxon>
        <taxon>Bacteroidota</taxon>
        <taxon>Sphingobacteriia</taxon>
        <taxon>Sphingobacteriales</taxon>
        <taxon>Sphingobacteriaceae</taxon>
        <taxon>Pedobacter</taxon>
    </lineage>
</organism>
<dbReference type="PROSITE" id="PS51257">
    <property type="entry name" value="PROKAR_LIPOPROTEIN"/>
    <property type="match status" value="1"/>
</dbReference>
<dbReference type="Pfam" id="PF07980">
    <property type="entry name" value="SusD_RagB"/>
    <property type="match status" value="1"/>
</dbReference>
<sequence length="456" mass="50441">MKKYIIPILTCGLMITATSCKKFLDLKPLDSYTENTFYVDEKGLQGGLISCYDALQSDSLYGNNLLTLAELRGDNLIDNDPGSGAGVRNQIEVFSETSANSILAGTWMGHYRAIYRSNIILDRAPAISMNENTKNQIIGQAKFIRALSYFNLTRIWGDVPLVLKVQKTEEARQNSRATSAQIYQQVIDDLTDAASKLPLSWADAQRGRATSYAATGLLGKVYLYQKKFSLAASTLQPLVSAIYNGTVLATVPQNLTFPTNLKTSKDVIFAVQYLSGGIREFVHQDNRYRNNNNTNIINIPQTLFESSDNRKALVAITGTGGRPGKFNAPQVNNETSADFPVLRCADVLLMYAEALNEAAYGNTEAFKALNAVRSNASASEQTPAILTSQSEFRTAVYLERRLELALEADRWFDIVRTNQMGVIFPGIPAFRSVYPVPQVEIDNINNKNGWQNSGYN</sequence>
<evidence type="ECO:0000259" key="7">
    <source>
        <dbReference type="Pfam" id="PF14322"/>
    </source>
</evidence>
<dbReference type="Proteomes" id="UP000094313">
    <property type="component" value="Chromosome"/>
</dbReference>
<dbReference type="Gene3D" id="1.25.40.390">
    <property type="match status" value="1"/>
</dbReference>
<feature type="domain" description="SusD-like N-terminal" evidence="7">
    <location>
        <begin position="22"/>
        <end position="223"/>
    </location>
</feature>
<keyword evidence="9" id="KW-1185">Reference proteome</keyword>
<evidence type="ECO:0000256" key="4">
    <source>
        <dbReference type="ARBA" id="ARBA00023136"/>
    </source>
</evidence>
<keyword evidence="3" id="KW-0732">Signal</keyword>